<organism evidence="1 2">
    <name type="scientific">Arthrobacter liuii</name>
    <dbReference type="NCBI Taxonomy" id="1476996"/>
    <lineage>
        <taxon>Bacteria</taxon>
        <taxon>Bacillati</taxon>
        <taxon>Actinomycetota</taxon>
        <taxon>Actinomycetes</taxon>
        <taxon>Micrococcales</taxon>
        <taxon>Micrococcaceae</taxon>
        <taxon>Arthrobacter</taxon>
    </lineage>
</organism>
<gene>
    <name evidence="1" type="ORF">GCM10007170_45830</name>
</gene>
<dbReference type="Proteomes" id="UP000643279">
    <property type="component" value="Unassembled WGS sequence"/>
</dbReference>
<comment type="caution">
    <text evidence="1">The sequence shown here is derived from an EMBL/GenBank/DDBJ whole genome shotgun (WGS) entry which is preliminary data.</text>
</comment>
<keyword evidence="2" id="KW-1185">Reference proteome</keyword>
<accession>A0ABQ2B146</accession>
<sequence length="307" mass="34858">MAIMAGRRSSPETLLSTPRVLRLERKAHPLILRAGGLRDTPRFWITANDQPRDKDGDWTKRRMSDFVTSYEVQKSDILTERSNMELYAERQPETVEERLLRTFDLSESDIRDRVVLRAHHAAQEFDGGLYPPGSPGSVRYFELVSALSQVLRPRGWRRDDKQNICRLVNDERRVVLIVTSGDEATGLSYLTFKKYPRSKYPKGVAVRAAVDNNQTAFDFDGYGIEAPQGPVDPYSGYSLWTLMVFVNEHEIRTEISKPTGFDSHGRIAGWDERIILRPVPNDGTVIDIDLIAPESPDTGIDIPVSRL</sequence>
<evidence type="ECO:0000313" key="1">
    <source>
        <dbReference type="EMBL" id="GGI02949.1"/>
    </source>
</evidence>
<name>A0ABQ2B146_9MICC</name>
<dbReference type="EMBL" id="BMFW01000055">
    <property type="protein sequence ID" value="GGI02949.1"/>
    <property type="molecule type" value="Genomic_DNA"/>
</dbReference>
<reference evidence="2" key="1">
    <citation type="journal article" date="2019" name="Int. J. Syst. Evol. Microbiol.">
        <title>The Global Catalogue of Microorganisms (GCM) 10K type strain sequencing project: providing services to taxonomists for standard genome sequencing and annotation.</title>
        <authorList>
            <consortium name="The Broad Institute Genomics Platform"/>
            <consortium name="The Broad Institute Genome Sequencing Center for Infectious Disease"/>
            <person name="Wu L."/>
            <person name="Ma J."/>
        </authorList>
    </citation>
    <scope>NUCLEOTIDE SEQUENCE [LARGE SCALE GENOMIC DNA]</scope>
    <source>
        <strain evidence="2">CGMCC 1.12778</strain>
    </source>
</reference>
<proteinExistence type="predicted"/>
<evidence type="ECO:0000313" key="2">
    <source>
        <dbReference type="Proteomes" id="UP000643279"/>
    </source>
</evidence>
<protein>
    <submittedName>
        <fullName evidence="1">Uncharacterized protein</fullName>
    </submittedName>
</protein>